<feature type="region of interest" description="Disordered" evidence="1">
    <location>
        <begin position="87"/>
        <end position="181"/>
    </location>
</feature>
<dbReference type="Proteomes" id="UP001501243">
    <property type="component" value="Unassembled WGS sequence"/>
</dbReference>
<evidence type="ECO:0000313" key="2">
    <source>
        <dbReference type="EMBL" id="GAA4495870.1"/>
    </source>
</evidence>
<name>A0ABP8Q3X5_9BACT</name>
<keyword evidence="3" id="KW-1185">Reference proteome</keyword>
<dbReference type="EMBL" id="BAABGQ010000004">
    <property type="protein sequence ID" value="GAA4495870.1"/>
    <property type="molecule type" value="Genomic_DNA"/>
</dbReference>
<protein>
    <submittedName>
        <fullName evidence="2">Uncharacterized protein</fullName>
    </submittedName>
</protein>
<reference evidence="3" key="1">
    <citation type="journal article" date="2019" name="Int. J. Syst. Evol. Microbiol.">
        <title>The Global Catalogue of Microorganisms (GCM) 10K type strain sequencing project: providing services to taxonomists for standard genome sequencing and annotation.</title>
        <authorList>
            <consortium name="The Broad Institute Genomics Platform"/>
            <consortium name="The Broad Institute Genome Sequencing Center for Infectious Disease"/>
            <person name="Wu L."/>
            <person name="Ma J."/>
        </authorList>
    </citation>
    <scope>NUCLEOTIDE SEQUENCE [LARGE SCALE GENOMIC DNA]</scope>
    <source>
        <strain evidence="3">JCM 17841</strain>
    </source>
</reference>
<feature type="compositionally biased region" description="Basic and acidic residues" evidence="1">
    <location>
        <begin position="154"/>
        <end position="181"/>
    </location>
</feature>
<accession>A0ABP8Q3X5</accession>
<feature type="compositionally biased region" description="Low complexity" evidence="1">
    <location>
        <begin position="99"/>
        <end position="143"/>
    </location>
</feature>
<organism evidence="2 3">
    <name type="scientific">Hymenobacter ginsengisoli</name>
    <dbReference type="NCBI Taxonomy" id="1051626"/>
    <lineage>
        <taxon>Bacteria</taxon>
        <taxon>Pseudomonadati</taxon>
        <taxon>Bacteroidota</taxon>
        <taxon>Cytophagia</taxon>
        <taxon>Cytophagales</taxon>
        <taxon>Hymenobacteraceae</taxon>
        <taxon>Hymenobacter</taxon>
    </lineage>
</organism>
<gene>
    <name evidence="2" type="ORF">GCM10023172_08280</name>
</gene>
<evidence type="ECO:0000256" key="1">
    <source>
        <dbReference type="SAM" id="MobiDB-lite"/>
    </source>
</evidence>
<proteinExistence type="predicted"/>
<sequence>MTDDAYHARGNRMADRFATKMKISDAATREKLRQAYYDRSKRYDALMAKYKADTTGFGAARRQYYADTDREFQTILVVPAQYQAYQSSRSDYDEANNLDTTDQTAASSSSTMPSDSSNSSSAMSSTTTETTTTTSTTDDNSMSGGASVAKGKSKMTDGSKVKVKDNGKVKVKDADGNKAKM</sequence>
<comment type="caution">
    <text evidence="2">The sequence shown here is derived from an EMBL/GenBank/DDBJ whole genome shotgun (WGS) entry which is preliminary data.</text>
</comment>
<evidence type="ECO:0000313" key="3">
    <source>
        <dbReference type="Proteomes" id="UP001501243"/>
    </source>
</evidence>